<organism evidence="1 2">
    <name type="scientific">Flavisolibacter ginsengisoli DSM 18119</name>
    <dbReference type="NCBI Taxonomy" id="1121884"/>
    <lineage>
        <taxon>Bacteria</taxon>
        <taxon>Pseudomonadati</taxon>
        <taxon>Bacteroidota</taxon>
        <taxon>Chitinophagia</taxon>
        <taxon>Chitinophagales</taxon>
        <taxon>Chitinophagaceae</taxon>
        <taxon>Flavisolibacter</taxon>
    </lineage>
</organism>
<dbReference type="InterPro" id="IPR019546">
    <property type="entry name" value="TAT_signal_bac_arc"/>
</dbReference>
<keyword evidence="2" id="KW-1185">Reference proteome</keyword>
<name>A0A1M5FLT6_9BACT</name>
<dbReference type="PROSITE" id="PS51318">
    <property type="entry name" value="TAT"/>
    <property type="match status" value="1"/>
</dbReference>
<evidence type="ECO:0000313" key="2">
    <source>
        <dbReference type="Proteomes" id="UP000184048"/>
    </source>
</evidence>
<evidence type="ECO:0000313" key="1">
    <source>
        <dbReference type="EMBL" id="SHF92122.1"/>
    </source>
</evidence>
<gene>
    <name evidence="1" type="ORF">SAMN02745131_03869</name>
</gene>
<accession>A0A1M5FLT6</accession>
<dbReference type="Gene3D" id="3.40.1260.10">
    <property type="entry name" value="DsrEFH-like"/>
    <property type="match status" value="1"/>
</dbReference>
<dbReference type="OrthoDB" id="1174147at2"/>
<dbReference type="Proteomes" id="UP000184048">
    <property type="component" value="Unassembled WGS sequence"/>
</dbReference>
<dbReference type="NCBIfam" id="TIGR01409">
    <property type="entry name" value="TAT_signal_seq"/>
    <property type="match status" value="1"/>
</dbReference>
<dbReference type="InterPro" id="IPR027396">
    <property type="entry name" value="DsrEFH-like"/>
</dbReference>
<dbReference type="EMBL" id="FQUU01000023">
    <property type="protein sequence ID" value="SHF92122.1"/>
    <property type="molecule type" value="Genomic_DNA"/>
</dbReference>
<reference evidence="1 2" key="1">
    <citation type="submission" date="2016-11" db="EMBL/GenBank/DDBJ databases">
        <authorList>
            <person name="Jaros S."/>
            <person name="Januszkiewicz K."/>
            <person name="Wedrychowicz H."/>
        </authorList>
    </citation>
    <scope>NUCLEOTIDE SEQUENCE [LARGE SCALE GENOMIC DNA]</scope>
    <source>
        <strain evidence="1 2">DSM 18119</strain>
    </source>
</reference>
<dbReference type="STRING" id="1121884.SAMN02745131_03869"/>
<protein>
    <submittedName>
        <fullName evidence="1">Tat (Twin-arginine translocation) pathway signal sequence</fullName>
    </submittedName>
</protein>
<dbReference type="AlphaFoldDB" id="A0A1M5FLT6"/>
<dbReference type="RefSeq" id="WP_072836986.1">
    <property type="nucleotide sequence ID" value="NZ_FQUU01000023.1"/>
</dbReference>
<proteinExistence type="predicted"/>
<sequence length="241" mass="26251">MESKDLNFKTHRRGFLGTLATGAVALGVGTMATPLQALAKNDFQDTPIADDDPDAWFNKIKGKHRIVFDATRPHEIMPFVWPLVFLNTNEATGSKDNSVVVVLRHDAIPYAFEDRIWAKYNFGEVFKAGEIGPAFKAADYKTAAASRNPFWKPKAGDFQVPGIGAVPIGINELQEKGVMFCVCNAAMTVYSTALASNLNMKPEDVKKDWLSGLIPGIEVVPSGVWAVGRAQEHGCAYCFAG</sequence>
<dbReference type="InterPro" id="IPR006311">
    <property type="entry name" value="TAT_signal"/>
</dbReference>